<proteinExistence type="predicted"/>
<dbReference type="RefSeq" id="WP_301854415.1">
    <property type="nucleotide sequence ID" value="NZ_JAUJWU010000001.1"/>
</dbReference>
<sequence>MMRAAFLLVQILDGFETTLPHMEGIIPERLKETGFMRIEETARFSTGVGTLRADKAFKL</sequence>
<organism evidence="1 2">
    <name type="scientific">Planococcus shenhongbingii</name>
    <dbReference type="NCBI Taxonomy" id="3058398"/>
    <lineage>
        <taxon>Bacteria</taxon>
        <taxon>Bacillati</taxon>
        <taxon>Bacillota</taxon>
        <taxon>Bacilli</taxon>
        <taxon>Bacillales</taxon>
        <taxon>Caryophanaceae</taxon>
        <taxon>Planococcus</taxon>
    </lineage>
</organism>
<dbReference type="Proteomes" id="UP001172142">
    <property type="component" value="Unassembled WGS sequence"/>
</dbReference>
<gene>
    <name evidence="1" type="ORF">QWY13_00075</name>
</gene>
<comment type="caution">
    <text evidence="1">The sequence shown here is derived from an EMBL/GenBank/DDBJ whole genome shotgun (WGS) entry which is preliminary data.</text>
</comment>
<evidence type="ECO:0000313" key="1">
    <source>
        <dbReference type="EMBL" id="MDN7243869.1"/>
    </source>
</evidence>
<evidence type="ECO:0000313" key="2">
    <source>
        <dbReference type="Proteomes" id="UP001172142"/>
    </source>
</evidence>
<name>A0ABT8N7K5_9BACL</name>
<reference evidence="1 2" key="1">
    <citation type="submission" date="2023-07" db="EMBL/GenBank/DDBJ databases">
        <title>Novel species in genus Planococcus.</title>
        <authorList>
            <person name="Ning S."/>
        </authorList>
    </citation>
    <scope>NUCLEOTIDE SEQUENCE [LARGE SCALE GENOMIC DNA]</scope>
    <source>
        <strain evidence="1 2">N017</strain>
    </source>
</reference>
<dbReference type="EMBL" id="JAUJWU010000001">
    <property type="protein sequence ID" value="MDN7243869.1"/>
    <property type="molecule type" value="Genomic_DNA"/>
</dbReference>
<keyword evidence="2" id="KW-1185">Reference proteome</keyword>
<protein>
    <submittedName>
        <fullName evidence="1">Uncharacterized protein</fullName>
    </submittedName>
</protein>
<accession>A0ABT8N7K5</accession>